<dbReference type="AlphaFoldDB" id="A0A5C3P239"/>
<keyword evidence="2" id="KW-1185">Reference proteome</keyword>
<evidence type="ECO:0000313" key="1">
    <source>
        <dbReference type="EMBL" id="TFK82678.1"/>
    </source>
</evidence>
<dbReference type="EMBL" id="ML211460">
    <property type="protein sequence ID" value="TFK82678.1"/>
    <property type="molecule type" value="Genomic_DNA"/>
</dbReference>
<dbReference type="Proteomes" id="UP000308197">
    <property type="component" value="Unassembled WGS sequence"/>
</dbReference>
<name>A0A5C3P239_9APHY</name>
<proteinExistence type="predicted"/>
<gene>
    <name evidence="1" type="ORF">K466DRAFT_290011</name>
</gene>
<evidence type="ECO:0000313" key="2">
    <source>
        <dbReference type="Proteomes" id="UP000308197"/>
    </source>
</evidence>
<accession>A0A5C3P239</accession>
<organism evidence="1 2">
    <name type="scientific">Polyporus arcularius HHB13444</name>
    <dbReference type="NCBI Taxonomy" id="1314778"/>
    <lineage>
        <taxon>Eukaryota</taxon>
        <taxon>Fungi</taxon>
        <taxon>Dikarya</taxon>
        <taxon>Basidiomycota</taxon>
        <taxon>Agaricomycotina</taxon>
        <taxon>Agaricomycetes</taxon>
        <taxon>Polyporales</taxon>
        <taxon>Polyporaceae</taxon>
        <taxon>Polyporus</taxon>
    </lineage>
</organism>
<sequence length="110" mass="12282">MVGGVGATPSPTWRVAYPEAFCLECLPRQQVRYRSKVPTQLRISRITFTAQSGLLCICLWVTSTPQGAALTVRVNMAVRGASTIHRRSMQRRSHSVHSSEDLYQFCTPQS</sequence>
<protein>
    <submittedName>
        <fullName evidence="1">Uncharacterized protein</fullName>
    </submittedName>
</protein>
<dbReference type="InParanoid" id="A0A5C3P239"/>
<reference evidence="1 2" key="1">
    <citation type="journal article" date="2019" name="Nat. Ecol. Evol.">
        <title>Megaphylogeny resolves global patterns of mushroom evolution.</title>
        <authorList>
            <person name="Varga T."/>
            <person name="Krizsan K."/>
            <person name="Foldi C."/>
            <person name="Dima B."/>
            <person name="Sanchez-Garcia M."/>
            <person name="Sanchez-Ramirez S."/>
            <person name="Szollosi G.J."/>
            <person name="Szarkandi J.G."/>
            <person name="Papp V."/>
            <person name="Albert L."/>
            <person name="Andreopoulos W."/>
            <person name="Angelini C."/>
            <person name="Antonin V."/>
            <person name="Barry K.W."/>
            <person name="Bougher N.L."/>
            <person name="Buchanan P."/>
            <person name="Buyck B."/>
            <person name="Bense V."/>
            <person name="Catcheside P."/>
            <person name="Chovatia M."/>
            <person name="Cooper J."/>
            <person name="Damon W."/>
            <person name="Desjardin D."/>
            <person name="Finy P."/>
            <person name="Geml J."/>
            <person name="Haridas S."/>
            <person name="Hughes K."/>
            <person name="Justo A."/>
            <person name="Karasinski D."/>
            <person name="Kautmanova I."/>
            <person name="Kiss B."/>
            <person name="Kocsube S."/>
            <person name="Kotiranta H."/>
            <person name="LaButti K.M."/>
            <person name="Lechner B.E."/>
            <person name="Liimatainen K."/>
            <person name="Lipzen A."/>
            <person name="Lukacs Z."/>
            <person name="Mihaltcheva S."/>
            <person name="Morgado L.N."/>
            <person name="Niskanen T."/>
            <person name="Noordeloos M.E."/>
            <person name="Ohm R.A."/>
            <person name="Ortiz-Santana B."/>
            <person name="Ovrebo C."/>
            <person name="Racz N."/>
            <person name="Riley R."/>
            <person name="Savchenko A."/>
            <person name="Shiryaev A."/>
            <person name="Soop K."/>
            <person name="Spirin V."/>
            <person name="Szebenyi C."/>
            <person name="Tomsovsky M."/>
            <person name="Tulloss R.E."/>
            <person name="Uehling J."/>
            <person name="Grigoriev I.V."/>
            <person name="Vagvolgyi C."/>
            <person name="Papp T."/>
            <person name="Martin F.M."/>
            <person name="Miettinen O."/>
            <person name="Hibbett D.S."/>
            <person name="Nagy L.G."/>
        </authorList>
    </citation>
    <scope>NUCLEOTIDE SEQUENCE [LARGE SCALE GENOMIC DNA]</scope>
    <source>
        <strain evidence="1 2">HHB13444</strain>
    </source>
</reference>